<accession>A0A518HWS0</accession>
<reference evidence="1 2" key="1">
    <citation type="submission" date="2019-03" db="EMBL/GenBank/DDBJ databases">
        <title>Deep-cultivation of Planctomycetes and their phenomic and genomic characterization uncovers novel biology.</title>
        <authorList>
            <person name="Wiegand S."/>
            <person name="Jogler M."/>
            <person name="Boedeker C."/>
            <person name="Pinto D."/>
            <person name="Vollmers J."/>
            <person name="Rivas-Marin E."/>
            <person name="Kohn T."/>
            <person name="Peeters S.H."/>
            <person name="Heuer A."/>
            <person name="Rast P."/>
            <person name="Oberbeckmann S."/>
            <person name="Bunk B."/>
            <person name="Jeske O."/>
            <person name="Meyerdierks A."/>
            <person name="Storesund J.E."/>
            <person name="Kallscheuer N."/>
            <person name="Luecker S."/>
            <person name="Lage O.M."/>
            <person name="Pohl T."/>
            <person name="Merkel B.J."/>
            <person name="Hornburger P."/>
            <person name="Mueller R.-W."/>
            <person name="Bruemmer F."/>
            <person name="Labrenz M."/>
            <person name="Spormann A.M."/>
            <person name="Op den Camp H."/>
            <person name="Overmann J."/>
            <person name="Amann R."/>
            <person name="Jetten M.S.M."/>
            <person name="Mascher T."/>
            <person name="Medema M.H."/>
            <person name="Devos D.P."/>
            <person name="Kaster A.-K."/>
            <person name="Ovreas L."/>
            <person name="Rohde M."/>
            <person name="Galperin M.Y."/>
            <person name="Jogler C."/>
        </authorList>
    </citation>
    <scope>NUCLEOTIDE SEQUENCE [LARGE SCALE GENOMIC DNA]</scope>
    <source>
        <strain evidence="1 2">Enr13</strain>
    </source>
</reference>
<dbReference type="EMBL" id="CP037423">
    <property type="protein sequence ID" value="QDV45312.1"/>
    <property type="molecule type" value="Genomic_DNA"/>
</dbReference>
<organism evidence="1 2">
    <name type="scientific">Stieleria neptunia</name>
    <dbReference type="NCBI Taxonomy" id="2527979"/>
    <lineage>
        <taxon>Bacteria</taxon>
        <taxon>Pseudomonadati</taxon>
        <taxon>Planctomycetota</taxon>
        <taxon>Planctomycetia</taxon>
        <taxon>Pirellulales</taxon>
        <taxon>Pirellulaceae</taxon>
        <taxon>Stieleria</taxon>
    </lineage>
</organism>
<proteinExistence type="predicted"/>
<dbReference type="AlphaFoldDB" id="A0A518HWS0"/>
<protein>
    <submittedName>
        <fullName evidence="1">Uncharacterized protein</fullName>
    </submittedName>
</protein>
<sequence>MRVLRKSLHVAEEVVQVLGASEVLQRQVPSQQTVAAALDRSSSFLLSFVIRSDILPSR</sequence>
<evidence type="ECO:0000313" key="2">
    <source>
        <dbReference type="Proteomes" id="UP000319004"/>
    </source>
</evidence>
<dbReference type="KEGG" id="snep:Enr13x_51880"/>
<keyword evidence="2" id="KW-1185">Reference proteome</keyword>
<gene>
    <name evidence="1" type="ORF">Enr13x_51880</name>
</gene>
<evidence type="ECO:0000313" key="1">
    <source>
        <dbReference type="EMBL" id="QDV45312.1"/>
    </source>
</evidence>
<name>A0A518HWS0_9BACT</name>
<dbReference type="Proteomes" id="UP000319004">
    <property type="component" value="Chromosome"/>
</dbReference>